<accession>A0A1W9S1U9</accession>
<sequence>MGCNFLTNFIVLRENFFKNFLFLIYSRFNNYHISSNYKHIKNIHSCIWVYDLDGNVDDKIELNNLETRSYVWGLSRGRENISGYNESLYAVISDSDYYGIGIIYEIEVGDYNTAINSSSVGEIKAMFH</sequence>
<dbReference type="AlphaFoldDB" id="A0A1W9S1U9"/>
<gene>
    <name evidence="1" type="ORF">B6D57_01870</name>
</gene>
<organism evidence="1 2">
    <name type="scientific">Candidatus Coatesbacteria bacterium 4484_99</name>
    <dbReference type="NCBI Taxonomy" id="1970774"/>
    <lineage>
        <taxon>Bacteria</taxon>
        <taxon>Candidatus Coatesiibacteriota</taxon>
    </lineage>
</organism>
<protein>
    <submittedName>
        <fullName evidence="1">Uncharacterized protein</fullName>
    </submittedName>
</protein>
<evidence type="ECO:0000313" key="1">
    <source>
        <dbReference type="EMBL" id="OQX90831.1"/>
    </source>
</evidence>
<comment type="caution">
    <text evidence="1">The sequence shown here is derived from an EMBL/GenBank/DDBJ whole genome shotgun (WGS) entry which is preliminary data.</text>
</comment>
<name>A0A1W9S1U9_9BACT</name>
<dbReference type="Proteomes" id="UP000192611">
    <property type="component" value="Unassembled WGS sequence"/>
</dbReference>
<dbReference type="EMBL" id="NATQ01000025">
    <property type="protein sequence ID" value="OQX90831.1"/>
    <property type="molecule type" value="Genomic_DNA"/>
</dbReference>
<proteinExistence type="predicted"/>
<reference evidence="2" key="1">
    <citation type="submission" date="2017-03" db="EMBL/GenBank/DDBJ databases">
        <title>Novel pathways for hydrocarbon cycling and metabolic interdependencies in hydrothermal sediment communities.</title>
        <authorList>
            <person name="Dombrowski N."/>
            <person name="Seitz K."/>
            <person name="Teske A."/>
            <person name="Baker B."/>
        </authorList>
    </citation>
    <scope>NUCLEOTIDE SEQUENCE [LARGE SCALE GENOMIC DNA]</scope>
</reference>
<evidence type="ECO:0000313" key="2">
    <source>
        <dbReference type="Proteomes" id="UP000192611"/>
    </source>
</evidence>